<evidence type="ECO:0000259" key="3">
    <source>
        <dbReference type="PROSITE" id="PS51186"/>
    </source>
</evidence>
<reference evidence="5" key="1">
    <citation type="submission" date="2018-05" db="EMBL/GenBank/DDBJ databases">
        <authorList>
            <person name="Nie L."/>
        </authorList>
    </citation>
    <scope>NUCLEOTIDE SEQUENCE [LARGE SCALE GENOMIC DNA]</scope>
    <source>
        <strain evidence="5">NL</strain>
    </source>
</reference>
<evidence type="ECO:0000313" key="5">
    <source>
        <dbReference type="Proteomes" id="UP000248553"/>
    </source>
</evidence>
<dbReference type="OrthoDB" id="9799096at2"/>
<keyword evidence="1 4" id="KW-0808">Transferase</keyword>
<feature type="domain" description="N-acetyltransferase" evidence="3">
    <location>
        <begin position="1"/>
        <end position="156"/>
    </location>
</feature>
<dbReference type="PANTHER" id="PTHR43072:SF23">
    <property type="entry name" value="UPF0039 PROTEIN C11D3.02C"/>
    <property type="match status" value="1"/>
</dbReference>
<accession>A0A328BJR5</accession>
<evidence type="ECO:0000256" key="1">
    <source>
        <dbReference type="ARBA" id="ARBA00022679"/>
    </source>
</evidence>
<dbReference type="Pfam" id="PF00583">
    <property type="entry name" value="Acetyltransf_1"/>
    <property type="match status" value="1"/>
</dbReference>
<evidence type="ECO:0000313" key="4">
    <source>
        <dbReference type="EMBL" id="RAK66164.1"/>
    </source>
</evidence>
<dbReference type="InterPro" id="IPR016181">
    <property type="entry name" value="Acyl_CoA_acyltransferase"/>
</dbReference>
<dbReference type="GO" id="GO:0016747">
    <property type="term" value="F:acyltransferase activity, transferring groups other than amino-acyl groups"/>
    <property type="evidence" value="ECO:0007669"/>
    <property type="project" value="InterPro"/>
</dbReference>
<dbReference type="PROSITE" id="PS51186">
    <property type="entry name" value="GNAT"/>
    <property type="match status" value="1"/>
</dbReference>
<dbReference type="RefSeq" id="WP_111479074.1">
    <property type="nucleotide sequence ID" value="NZ_QHKM01000004.1"/>
</dbReference>
<dbReference type="AlphaFoldDB" id="A0A328BJR5"/>
<organism evidence="4 5">
    <name type="scientific">Hymenobacter edaphi</name>
    <dbReference type="NCBI Taxonomy" id="2211146"/>
    <lineage>
        <taxon>Bacteria</taxon>
        <taxon>Pseudomonadati</taxon>
        <taxon>Bacteroidota</taxon>
        <taxon>Cytophagia</taxon>
        <taxon>Cytophagales</taxon>
        <taxon>Hymenobacteraceae</taxon>
        <taxon>Hymenobacter</taxon>
    </lineage>
</organism>
<sequence>MTISPLTEAHWPDVRAIYEAGIATGNATFTTEAPSWDERHRGHLPHSRLVALDEATGRALGWAALSPVSGRCVYGGVAEVSVYVAAEARGRGLGRALLLALIAASETHGMWTLQAGIFPENEPSVRLHEAAGFRLVGRRERIGRMGGRWRDTLLLERRSAVVGTDAEPLAPATDGRYL</sequence>
<gene>
    <name evidence="4" type="ORF">DLM85_15845</name>
</gene>
<keyword evidence="5" id="KW-1185">Reference proteome</keyword>
<proteinExistence type="predicted"/>
<dbReference type="SUPFAM" id="SSF55729">
    <property type="entry name" value="Acyl-CoA N-acyltransferases (Nat)"/>
    <property type="match status" value="1"/>
</dbReference>
<evidence type="ECO:0000256" key="2">
    <source>
        <dbReference type="ARBA" id="ARBA00023315"/>
    </source>
</evidence>
<dbReference type="InterPro" id="IPR000182">
    <property type="entry name" value="GNAT_dom"/>
</dbReference>
<dbReference type="Gene3D" id="3.40.630.30">
    <property type="match status" value="1"/>
</dbReference>
<dbReference type="EMBL" id="QHKM01000004">
    <property type="protein sequence ID" value="RAK66164.1"/>
    <property type="molecule type" value="Genomic_DNA"/>
</dbReference>
<keyword evidence="2" id="KW-0012">Acyltransferase</keyword>
<comment type="caution">
    <text evidence="4">The sequence shown here is derived from an EMBL/GenBank/DDBJ whole genome shotgun (WGS) entry which is preliminary data.</text>
</comment>
<dbReference type="PANTHER" id="PTHR43072">
    <property type="entry name" value="N-ACETYLTRANSFERASE"/>
    <property type="match status" value="1"/>
</dbReference>
<protein>
    <submittedName>
        <fullName evidence="4">N-acetyltransferase</fullName>
    </submittedName>
</protein>
<dbReference type="Proteomes" id="UP000248553">
    <property type="component" value="Unassembled WGS sequence"/>
</dbReference>
<name>A0A328BJR5_9BACT</name>